<feature type="region of interest" description="Disordered" evidence="1">
    <location>
        <begin position="237"/>
        <end position="256"/>
    </location>
</feature>
<evidence type="ECO:0000313" key="3">
    <source>
        <dbReference type="EnsemblMetazoa" id="XP_001192714"/>
    </source>
</evidence>
<dbReference type="FunCoup" id="A0A7M7G3Z7">
    <property type="interactions" value="1270"/>
</dbReference>
<dbReference type="GeneID" id="755943"/>
<reference evidence="4" key="1">
    <citation type="submission" date="2015-02" db="EMBL/GenBank/DDBJ databases">
        <title>Genome sequencing for Strongylocentrotus purpuratus.</title>
        <authorList>
            <person name="Murali S."/>
            <person name="Liu Y."/>
            <person name="Vee V."/>
            <person name="English A."/>
            <person name="Wang M."/>
            <person name="Skinner E."/>
            <person name="Han Y."/>
            <person name="Muzny D.M."/>
            <person name="Worley K.C."/>
            <person name="Gibbs R.A."/>
        </authorList>
    </citation>
    <scope>NUCLEOTIDE SEQUENCE</scope>
</reference>
<dbReference type="GO" id="GO:0005524">
    <property type="term" value="F:ATP binding"/>
    <property type="evidence" value="ECO:0007669"/>
    <property type="project" value="InterPro"/>
</dbReference>
<dbReference type="AlphaFoldDB" id="A0A7M7G3Z7"/>
<organism evidence="3 4">
    <name type="scientific">Strongylocentrotus purpuratus</name>
    <name type="common">Purple sea urchin</name>
    <dbReference type="NCBI Taxonomy" id="7668"/>
    <lineage>
        <taxon>Eukaryota</taxon>
        <taxon>Metazoa</taxon>
        <taxon>Echinodermata</taxon>
        <taxon>Eleutherozoa</taxon>
        <taxon>Echinozoa</taxon>
        <taxon>Echinoidea</taxon>
        <taxon>Euechinoidea</taxon>
        <taxon>Echinacea</taxon>
        <taxon>Camarodonta</taxon>
        <taxon>Echinidea</taxon>
        <taxon>Strongylocentrotidae</taxon>
        <taxon>Strongylocentrotus</taxon>
    </lineage>
</organism>
<dbReference type="InterPro" id="IPR037380">
    <property type="entry name" value="DALRD3"/>
</dbReference>
<keyword evidence="4" id="KW-1185">Reference proteome</keyword>
<accession>A0A7M7G3Z7</accession>
<dbReference type="Proteomes" id="UP000007110">
    <property type="component" value="Unassembled WGS sequence"/>
</dbReference>
<dbReference type="GO" id="GO:0004814">
    <property type="term" value="F:arginine-tRNA ligase activity"/>
    <property type="evidence" value="ECO:0007669"/>
    <property type="project" value="InterPro"/>
</dbReference>
<dbReference type="OMA" id="REDQEWG"/>
<dbReference type="PANTHER" id="PTHR16043:SF1">
    <property type="entry name" value="DALR ANTICODON-BINDING DOMAIN-CONTAINING PROTEIN 3"/>
    <property type="match status" value="1"/>
</dbReference>
<dbReference type="OrthoDB" id="9990834at2759"/>
<proteinExistence type="predicted"/>
<dbReference type="InParanoid" id="A0A7M7G3Z7"/>
<name>A0A7M7G3Z7_STRPU</name>
<evidence type="ECO:0000313" key="4">
    <source>
        <dbReference type="Proteomes" id="UP000007110"/>
    </source>
</evidence>
<dbReference type="CTD" id="55152"/>
<protein>
    <recommendedName>
        <fullName evidence="2">DALR anticodon binding domain-containing protein</fullName>
    </recommendedName>
</protein>
<dbReference type="SUPFAM" id="SSF47323">
    <property type="entry name" value="Anticodon-binding domain of a subclass of class I aminoacyl-tRNA synthetases"/>
    <property type="match status" value="1"/>
</dbReference>
<dbReference type="RefSeq" id="XP_001192714.4">
    <property type="nucleotide sequence ID" value="XM_001192714.4"/>
</dbReference>
<dbReference type="Pfam" id="PF05746">
    <property type="entry name" value="DALR_1"/>
    <property type="match status" value="1"/>
</dbReference>
<dbReference type="SMART" id="SM00836">
    <property type="entry name" value="DALR_1"/>
    <property type="match status" value="1"/>
</dbReference>
<evidence type="ECO:0000256" key="1">
    <source>
        <dbReference type="SAM" id="MobiDB-lite"/>
    </source>
</evidence>
<feature type="domain" description="DALR anticodon binding" evidence="2">
    <location>
        <begin position="453"/>
        <end position="594"/>
    </location>
</feature>
<dbReference type="KEGG" id="spu:755943"/>
<dbReference type="GO" id="GO:0106217">
    <property type="term" value="P:tRNA C3-cytosine methylation"/>
    <property type="evidence" value="ECO:0000318"/>
    <property type="project" value="GO_Central"/>
</dbReference>
<dbReference type="GO" id="GO:0006420">
    <property type="term" value="P:arginyl-tRNA aminoacylation"/>
    <property type="evidence" value="ECO:0007669"/>
    <property type="project" value="InterPro"/>
</dbReference>
<dbReference type="PANTHER" id="PTHR16043">
    <property type="entry name" value="DALRD3 PROTEIN"/>
    <property type="match status" value="1"/>
</dbReference>
<evidence type="ECO:0000259" key="2">
    <source>
        <dbReference type="SMART" id="SM00836"/>
    </source>
</evidence>
<feature type="compositionally biased region" description="Polar residues" evidence="1">
    <location>
        <begin position="247"/>
        <end position="256"/>
    </location>
</feature>
<sequence>MASDSESVRVTMLREVLHKITVIIATKCNKNVSSITKKGPAMVRQSTRPIYGDICIPGGVVKMYLPTEQHVEEVIEAIMAASESLDFPVLTCSPAENDFISIKLQRAPTFSRVINHIMKEGNEYGHQRSRRDKAVLLNVPEIPKREKEDDGVGLSSLRQRLLAQHVSALLEANGYHVHQGYNVNTGNPSSTVDKILGDIIPEGSLGISSRATTERDLPPGYLKELSTSKYVSSVACQTDEERDHQQSPDQCHLHSSQDGFPKQCSVDLAAVLKHQKLRIGKGGYSKNMTEVQLTDTRGVASPVLKQCVNLKNAIEEMKSSDNLHILHAVPASQEFLQQQVDLTMRALSQDGHSSDHSHLCCAPVQLTGGKRQGKGMDVEEFYDIRYSQMREASVMKYGDQVKGDSWNDMIHSVTAAGIKFDILGTHFRHPVKLDVGERNESNPWPDNRNGVFVMYNYARLSTLFTRFQEEVHKGTYPALPPVEDTDFSTLKEEAEWKLLFSHILTLPDVILESVGERVTTPQELACKFETHKICRYLVSLSQDLSTYYGRFRILVEPRPHLLPTMFARIYLLKAVHQVLGNGLALLKITPLTQM</sequence>
<reference evidence="3" key="2">
    <citation type="submission" date="2021-01" db="UniProtKB">
        <authorList>
            <consortium name="EnsemblMetazoa"/>
        </authorList>
    </citation>
    <scope>IDENTIFICATION</scope>
</reference>
<dbReference type="GO" id="GO:0000049">
    <property type="term" value="F:tRNA binding"/>
    <property type="evidence" value="ECO:0000318"/>
    <property type="project" value="GO_Central"/>
</dbReference>
<dbReference type="InterPro" id="IPR008909">
    <property type="entry name" value="DALR_anticod-bd"/>
</dbReference>
<dbReference type="Gene3D" id="1.10.730.10">
    <property type="entry name" value="Isoleucyl-tRNA Synthetase, Domain 1"/>
    <property type="match status" value="1"/>
</dbReference>
<dbReference type="InterPro" id="IPR009080">
    <property type="entry name" value="tRNAsynth_Ia_anticodon-bd"/>
</dbReference>
<dbReference type="EnsemblMetazoa" id="XM_001192714">
    <property type="protein sequence ID" value="XP_001192714"/>
    <property type="gene ID" value="LOC755943"/>
</dbReference>